<reference evidence="6 7" key="1">
    <citation type="submission" date="2019-02" db="EMBL/GenBank/DDBJ databases">
        <title>Genome sequencing of the rare red list fungi Dentipellis fragilis.</title>
        <authorList>
            <person name="Buettner E."/>
            <person name="Kellner H."/>
        </authorList>
    </citation>
    <scope>NUCLEOTIDE SEQUENCE [LARGE SCALE GENOMIC DNA]</scope>
    <source>
        <strain evidence="6 7">DSM 105465</strain>
    </source>
</reference>
<gene>
    <name evidence="6" type="ORF">EVG20_g5852</name>
</gene>
<feature type="domain" description="C3H1-type" evidence="5">
    <location>
        <begin position="202"/>
        <end position="229"/>
    </location>
</feature>
<sequence>MASPQIPDPAQLLADRKQARAARAQIRRQKAESHKAEVRARLLQLLALLLYLPCRISRETKNSKKGNYEEAMECYHDAIAVNGPQPHILSNIAATYLKMGDYQSAENAACHALLHDPLFIKARYRRALARKGLKHFKKAMSDLVWILQQDPSLTEAKTELNALRSLCKADRIRLDDEVNDVSQDMVKVEIDYASDSSGCRHEGNGTPCRSYNHAGCTKGRDCPYSHAVDHNSVRDDLCVYFSVLRTFGLAISPTRHRGKNVCLYYVVDMCKFREDECAYSHCRDYLPAGRWWDDEEKVDRVSSMILSDHPAREDTAILQHYLGTLDNRLVWRERNFASVPEQLEQWLPHFKALGEWMEEALGDNTWSDSEDSWSGDYGSEDSGSLYRGGGHGRAAMGNTGRRGPHGFTDDEVEELCAQGVSPWDSDARVEFSVPRLTFLH</sequence>
<feature type="zinc finger region" description="C3H1-type" evidence="2">
    <location>
        <begin position="202"/>
        <end position="229"/>
    </location>
</feature>
<organism evidence="6 7">
    <name type="scientific">Dentipellis fragilis</name>
    <dbReference type="NCBI Taxonomy" id="205917"/>
    <lineage>
        <taxon>Eukaryota</taxon>
        <taxon>Fungi</taxon>
        <taxon>Dikarya</taxon>
        <taxon>Basidiomycota</taxon>
        <taxon>Agaricomycotina</taxon>
        <taxon>Agaricomycetes</taxon>
        <taxon>Russulales</taxon>
        <taxon>Hericiaceae</taxon>
        <taxon>Dentipellis</taxon>
    </lineage>
</organism>
<feature type="coiled-coil region" evidence="3">
    <location>
        <begin position="14"/>
        <end position="41"/>
    </location>
</feature>
<dbReference type="Gene3D" id="3.30.1370.210">
    <property type="match status" value="1"/>
</dbReference>
<dbReference type="InterPro" id="IPR051966">
    <property type="entry name" value="RPAP3"/>
</dbReference>
<dbReference type="AlphaFoldDB" id="A0A4Y9YQS3"/>
<protein>
    <recommendedName>
        <fullName evidence="5">C3H1-type domain-containing protein</fullName>
    </recommendedName>
</protein>
<dbReference type="EMBL" id="SEOQ01000363">
    <property type="protein sequence ID" value="TFY64725.1"/>
    <property type="molecule type" value="Genomic_DNA"/>
</dbReference>
<dbReference type="OrthoDB" id="245563at2759"/>
<keyword evidence="2" id="KW-0863">Zinc-finger</keyword>
<feature type="region of interest" description="Disordered" evidence="4">
    <location>
        <begin position="388"/>
        <end position="407"/>
    </location>
</feature>
<evidence type="ECO:0000256" key="1">
    <source>
        <dbReference type="ARBA" id="ARBA00022803"/>
    </source>
</evidence>
<keyword evidence="2" id="KW-0862">Zinc</keyword>
<dbReference type="SMART" id="SM00028">
    <property type="entry name" value="TPR"/>
    <property type="match status" value="3"/>
</dbReference>
<dbReference type="PANTHER" id="PTHR46423">
    <property type="entry name" value="RNA POLYMERASE II-ASSOCIATED PROTEIN 3"/>
    <property type="match status" value="1"/>
</dbReference>
<name>A0A4Y9YQS3_9AGAM</name>
<dbReference type="SUPFAM" id="SSF48452">
    <property type="entry name" value="TPR-like"/>
    <property type="match status" value="1"/>
</dbReference>
<evidence type="ECO:0000256" key="4">
    <source>
        <dbReference type="SAM" id="MobiDB-lite"/>
    </source>
</evidence>
<feature type="zinc finger region" description="C3H1-type" evidence="2">
    <location>
        <begin position="257"/>
        <end position="284"/>
    </location>
</feature>
<accession>A0A4Y9YQS3</accession>
<feature type="domain" description="C3H1-type" evidence="5">
    <location>
        <begin position="257"/>
        <end position="284"/>
    </location>
</feature>
<evidence type="ECO:0000313" key="7">
    <source>
        <dbReference type="Proteomes" id="UP000298327"/>
    </source>
</evidence>
<evidence type="ECO:0000313" key="6">
    <source>
        <dbReference type="EMBL" id="TFY64725.1"/>
    </source>
</evidence>
<dbReference type="Proteomes" id="UP000298327">
    <property type="component" value="Unassembled WGS sequence"/>
</dbReference>
<dbReference type="InterPro" id="IPR019734">
    <property type="entry name" value="TPR_rpt"/>
</dbReference>
<dbReference type="PANTHER" id="PTHR46423:SF1">
    <property type="entry name" value="RNA POLYMERASE II-ASSOCIATED PROTEIN 3"/>
    <property type="match status" value="1"/>
</dbReference>
<dbReference type="PROSITE" id="PS50103">
    <property type="entry name" value="ZF_C3H1"/>
    <property type="match status" value="2"/>
</dbReference>
<dbReference type="InterPro" id="IPR000571">
    <property type="entry name" value="Znf_CCCH"/>
</dbReference>
<proteinExistence type="predicted"/>
<dbReference type="GO" id="GO:0008270">
    <property type="term" value="F:zinc ion binding"/>
    <property type="evidence" value="ECO:0007669"/>
    <property type="project" value="UniProtKB-KW"/>
</dbReference>
<keyword evidence="1" id="KW-0802">TPR repeat</keyword>
<comment type="caution">
    <text evidence="6">The sequence shown here is derived from an EMBL/GenBank/DDBJ whole genome shotgun (WGS) entry which is preliminary data.</text>
</comment>
<dbReference type="GO" id="GO:0101031">
    <property type="term" value="C:protein folding chaperone complex"/>
    <property type="evidence" value="ECO:0007669"/>
    <property type="project" value="TreeGrafter"/>
</dbReference>
<keyword evidence="3" id="KW-0175">Coiled coil</keyword>
<keyword evidence="2" id="KW-0479">Metal-binding</keyword>
<dbReference type="InterPro" id="IPR011990">
    <property type="entry name" value="TPR-like_helical_dom_sf"/>
</dbReference>
<evidence type="ECO:0000259" key="5">
    <source>
        <dbReference type="PROSITE" id="PS50103"/>
    </source>
</evidence>
<dbReference type="STRING" id="205917.A0A4Y9YQS3"/>
<evidence type="ECO:0000256" key="2">
    <source>
        <dbReference type="PROSITE-ProRule" id="PRU00723"/>
    </source>
</evidence>
<keyword evidence="7" id="KW-1185">Reference proteome</keyword>
<evidence type="ECO:0000256" key="3">
    <source>
        <dbReference type="SAM" id="Coils"/>
    </source>
</evidence>
<dbReference type="Gene3D" id="1.25.40.10">
    <property type="entry name" value="Tetratricopeptide repeat domain"/>
    <property type="match status" value="1"/>
</dbReference>